<evidence type="ECO:0000256" key="1">
    <source>
        <dbReference type="ARBA" id="ARBA00005915"/>
    </source>
</evidence>
<feature type="transmembrane region" description="Helical" evidence="6">
    <location>
        <begin position="39"/>
        <end position="60"/>
    </location>
</feature>
<feature type="domain" description="DDH" evidence="7">
    <location>
        <begin position="184"/>
        <end position="333"/>
    </location>
</feature>
<dbReference type="NCBIfam" id="TIGR00644">
    <property type="entry name" value="recJ"/>
    <property type="match status" value="1"/>
</dbReference>
<name>A0A2K1PEC2_9BACT</name>
<keyword evidence="3" id="KW-0540">Nuclease</keyword>
<comment type="similarity">
    <text evidence="1">Belongs to the RecJ family.</text>
</comment>
<dbReference type="EMBL" id="AZRN01000004">
    <property type="protein sequence ID" value="PNS01155.1"/>
    <property type="molecule type" value="Genomic_DNA"/>
</dbReference>
<dbReference type="InterPro" id="IPR041122">
    <property type="entry name" value="RecJ_OB"/>
</dbReference>
<evidence type="ECO:0000259" key="7">
    <source>
        <dbReference type="Pfam" id="PF01368"/>
    </source>
</evidence>
<dbReference type="GO" id="GO:0006310">
    <property type="term" value="P:DNA recombination"/>
    <property type="evidence" value="ECO:0007669"/>
    <property type="project" value="InterPro"/>
</dbReference>
<dbReference type="Gene3D" id="3.10.310.30">
    <property type="match status" value="1"/>
</dbReference>
<evidence type="ECO:0000256" key="6">
    <source>
        <dbReference type="SAM" id="Phobius"/>
    </source>
</evidence>
<dbReference type="PANTHER" id="PTHR30255">
    <property type="entry name" value="SINGLE-STRANDED-DNA-SPECIFIC EXONUCLEASE RECJ"/>
    <property type="match status" value="1"/>
</dbReference>
<evidence type="ECO:0000259" key="8">
    <source>
        <dbReference type="Pfam" id="PF02272"/>
    </source>
</evidence>
<dbReference type="Pfam" id="PF02272">
    <property type="entry name" value="DHHA1"/>
    <property type="match status" value="1"/>
</dbReference>
<dbReference type="PANTHER" id="PTHR30255:SF2">
    <property type="entry name" value="SINGLE-STRANDED-DNA-SPECIFIC EXONUCLEASE RECJ"/>
    <property type="match status" value="1"/>
</dbReference>
<keyword evidence="4" id="KW-0378">Hydrolase</keyword>
<sequence>MYSKKYSHDNSRVAGLFERFSISSRVKAHEKIDRVERKIINNIFFTQIAPLLIVLIQSSILYNNLAFLNLYKSFFNILVLIMYNIYKEKNKRREKFNMESKWKVFWDPKRPCYQEKEKVAKTLSKALGISDFLAKLLVSRNIETPEEGDRFLNHLDLESFDPYLMKDMSKAVEILKQIKEKQEKVAIFGDYDVDGVTATSVLYLGLKKLGYDVTSYIPSRIEEGYSLNVKAIAELKGKNYNNIITVDCGTTSIQEIDYAKSLGMKVIVTDHHLPQENLPNADAILNPKREDDEYPFKDLAGVGVTFKLLQALYKSYDNSLDPFEYIDLVAMGTIADIVSITSENRYLVKIGLNKLKTNPTKGLKYLLDELKIVDSEINSRAITFKIAPKINAAGRMSDAHAAFKLLTEKDEEKLKKAVSELLRLNSKRQSTEKEIYLYSLSLLDLYPEYKKDPVLVLSGEDWHMGVLGIVASKLSNQFNKPVLMISKNQEMGKGSGRSPQGIDLMELLLKVSERGIFEEFGGHKFAAGFSLLSKNIETLRKEINTAYKELYGDKRLTSQIDVDMEIEGIWETMFEDINRLEPFGYGNQEPVFLIRNAKLENISFFRNGSQSFSGTLNKDSLIIDVLGYDLGYKLSELTENNKKDLFTDLVGTFRIENSYNLKNSYVKFYLQDLKVNERIKQEENAKWNFASNILQDELNKIMNVEILNDNLSRSKVAMFLPSKIKNDSLLKKIQLSLKKDQKLIIVSATNSLLEHIYKIINTYFPENLLYFSNQYTLTPEHISDCRVIFVTVPKFIKNRELLDSMQAEIIIDEPFYSLFHPVVRKVSEYQQFRKYALQKPEISIFSSIYSEELKEILKRAGFKILISFSNNNFEVVREKNNILGLLKDYSNERNGKVLVLNDYERQKSLVRLLDEKLQVDENNIKLFNHSMSFREKLISREKFKNEKANFYITSFSNNGIAFEVKQFSPILIIVDVPKTDIELLDLVSTWMKKTQRTTIILAYNNRFKVKLLYEYSRKYPSFKVLKLVYDFIADGHYKVEEIEDSLLKGDKSLSETVLNVMEDAKLIKVNEEEVEILDNFNLKGLRESSNFKENILDNWILKNSINFYENLDTRELIEFLKGNSKAGARSL</sequence>
<keyword evidence="6" id="KW-1133">Transmembrane helix</keyword>
<comment type="caution">
    <text evidence="10">The sequence shown here is derived from an EMBL/GenBank/DDBJ whole genome shotgun (WGS) entry which is preliminary data.</text>
</comment>
<dbReference type="Gene3D" id="3.90.1640.30">
    <property type="match status" value="1"/>
</dbReference>
<evidence type="ECO:0000256" key="2">
    <source>
        <dbReference type="ARBA" id="ARBA00019841"/>
    </source>
</evidence>
<dbReference type="GO" id="GO:0008409">
    <property type="term" value="F:5'-3' exonuclease activity"/>
    <property type="evidence" value="ECO:0007669"/>
    <property type="project" value="InterPro"/>
</dbReference>
<dbReference type="InterPro" id="IPR051673">
    <property type="entry name" value="SSDNA_exonuclease_RecJ"/>
</dbReference>
<dbReference type="InterPro" id="IPR004610">
    <property type="entry name" value="RecJ"/>
</dbReference>
<protein>
    <recommendedName>
        <fullName evidence="2">Single-stranded-DNA-specific exonuclease RecJ</fullName>
    </recommendedName>
</protein>
<dbReference type="SUPFAM" id="SSF64182">
    <property type="entry name" value="DHH phosphoesterases"/>
    <property type="match status" value="1"/>
</dbReference>
<feature type="domain" description="RecJ OB" evidence="9">
    <location>
        <begin position="560"/>
        <end position="660"/>
    </location>
</feature>
<proteinExistence type="inferred from homology"/>
<evidence type="ECO:0000256" key="5">
    <source>
        <dbReference type="ARBA" id="ARBA00022839"/>
    </source>
</evidence>
<evidence type="ECO:0000313" key="11">
    <source>
        <dbReference type="Proteomes" id="UP000236604"/>
    </source>
</evidence>
<evidence type="ECO:0000256" key="4">
    <source>
        <dbReference type="ARBA" id="ARBA00022801"/>
    </source>
</evidence>
<keyword evidence="6" id="KW-0812">Transmembrane</keyword>
<dbReference type="AlphaFoldDB" id="A0A2K1PEC2"/>
<dbReference type="InterPro" id="IPR003156">
    <property type="entry name" value="DHHA1_dom"/>
</dbReference>
<dbReference type="InterPro" id="IPR001667">
    <property type="entry name" value="DDH_dom"/>
</dbReference>
<evidence type="ECO:0000313" key="10">
    <source>
        <dbReference type="EMBL" id="PNS01155.1"/>
    </source>
</evidence>
<dbReference type="InterPro" id="IPR038763">
    <property type="entry name" value="DHH_sf"/>
</dbReference>
<organism evidence="10 11">
    <name type="scientific">Petrotoga mexicana DSM 14811</name>
    <dbReference type="NCBI Taxonomy" id="1122954"/>
    <lineage>
        <taxon>Bacteria</taxon>
        <taxon>Thermotogati</taxon>
        <taxon>Thermotogota</taxon>
        <taxon>Thermotogae</taxon>
        <taxon>Petrotogales</taxon>
        <taxon>Petrotogaceae</taxon>
        <taxon>Petrotoga</taxon>
    </lineage>
</organism>
<dbReference type="Proteomes" id="UP000236604">
    <property type="component" value="Unassembled WGS sequence"/>
</dbReference>
<evidence type="ECO:0000259" key="9">
    <source>
        <dbReference type="Pfam" id="PF17768"/>
    </source>
</evidence>
<evidence type="ECO:0000256" key="3">
    <source>
        <dbReference type="ARBA" id="ARBA00022722"/>
    </source>
</evidence>
<gene>
    <name evidence="10" type="ORF">X927_01075</name>
</gene>
<accession>A0A2K1PEC2</accession>
<dbReference type="GO" id="GO:0003676">
    <property type="term" value="F:nucleic acid binding"/>
    <property type="evidence" value="ECO:0007669"/>
    <property type="project" value="InterPro"/>
</dbReference>
<keyword evidence="6" id="KW-0472">Membrane</keyword>
<dbReference type="Pfam" id="PF01368">
    <property type="entry name" value="DHH"/>
    <property type="match status" value="1"/>
</dbReference>
<keyword evidence="5 10" id="KW-0269">Exonuclease</keyword>
<reference evidence="10 11" key="1">
    <citation type="submission" date="2013-12" db="EMBL/GenBank/DDBJ databases">
        <title>Comparative genomics of Petrotoga isolates.</title>
        <authorList>
            <person name="Nesbo C.L."/>
            <person name="Charchuk R."/>
            <person name="Chow K."/>
        </authorList>
    </citation>
    <scope>NUCLEOTIDE SEQUENCE [LARGE SCALE GENOMIC DNA]</scope>
    <source>
        <strain evidence="10 11">DSM 14811</strain>
    </source>
</reference>
<dbReference type="GO" id="GO:0006281">
    <property type="term" value="P:DNA repair"/>
    <property type="evidence" value="ECO:0007669"/>
    <property type="project" value="InterPro"/>
</dbReference>
<dbReference type="Pfam" id="PF17768">
    <property type="entry name" value="RecJ_OB"/>
    <property type="match status" value="1"/>
</dbReference>
<feature type="domain" description="DHHA1" evidence="8">
    <location>
        <begin position="453"/>
        <end position="548"/>
    </location>
</feature>
<keyword evidence="11" id="KW-1185">Reference proteome</keyword>